<dbReference type="Proteomes" id="UP000588586">
    <property type="component" value="Unassembled WGS sequence"/>
</dbReference>
<evidence type="ECO:0000259" key="3">
    <source>
        <dbReference type="Pfam" id="PF01494"/>
    </source>
</evidence>
<dbReference type="GO" id="GO:0071949">
    <property type="term" value="F:FAD binding"/>
    <property type="evidence" value="ECO:0007669"/>
    <property type="project" value="InterPro"/>
</dbReference>
<accession>A0A849HIY2</accession>
<feature type="domain" description="FAD-binding" evidence="3">
    <location>
        <begin position="2"/>
        <end position="344"/>
    </location>
</feature>
<dbReference type="AlphaFoldDB" id="A0A849HIY2"/>
<protein>
    <submittedName>
        <fullName evidence="4">FAD-dependent monooxygenase</fullName>
    </submittedName>
</protein>
<keyword evidence="5" id="KW-1185">Reference proteome</keyword>
<reference evidence="4 5" key="1">
    <citation type="submission" date="2020-04" db="EMBL/GenBank/DDBJ databases">
        <title>Knoellia sp. isolate from air conditioner.</title>
        <authorList>
            <person name="Chea S."/>
            <person name="Kim D.-U."/>
        </authorList>
    </citation>
    <scope>NUCLEOTIDE SEQUENCE [LARGE SCALE GENOMIC DNA]</scope>
    <source>
        <strain evidence="4 5">DB2414S</strain>
    </source>
</reference>
<dbReference type="PRINTS" id="PR00420">
    <property type="entry name" value="RNGMNOXGNASE"/>
</dbReference>
<keyword evidence="2 4" id="KW-0503">Monooxygenase</keyword>
<dbReference type="RefSeq" id="WP_171244487.1">
    <property type="nucleotide sequence ID" value="NZ_JABEPQ010000003.1"/>
</dbReference>
<gene>
    <name evidence="4" type="ORF">HJG52_15430</name>
</gene>
<dbReference type="SUPFAM" id="SSF51905">
    <property type="entry name" value="FAD/NAD(P)-binding domain"/>
    <property type="match status" value="1"/>
</dbReference>
<name>A0A849HIY2_9MICO</name>
<dbReference type="GO" id="GO:0004497">
    <property type="term" value="F:monooxygenase activity"/>
    <property type="evidence" value="ECO:0007669"/>
    <property type="project" value="UniProtKB-KW"/>
</dbReference>
<dbReference type="InterPro" id="IPR050493">
    <property type="entry name" value="FAD-dep_Monooxygenase_BioMet"/>
</dbReference>
<organism evidence="4 5">
    <name type="scientific">Knoellia koreensis</name>
    <dbReference type="NCBI Taxonomy" id="2730921"/>
    <lineage>
        <taxon>Bacteria</taxon>
        <taxon>Bacillati</taxon>
        <taxon>Actinomycetota</taxon>
        <taxon>Actinomycetes</taxon>
        <taxon>Micrococcales</taxon>
        <taxon>Intrasporangiaceae</taxon>
        <taxon>Knoellia</taxon>
    </lineage>
</organism>
<dbReference type="Pfam" id="PF01494">
    <property type="entry name" value="FAD_binding_3"/>
    <property type="match status" value="1"/>
</dbReference>
<dbReference type="InterPro" id="IPR002938">
    <property type="entry name" value="FAD-bd"/>
</dbReference>
<dbReference type="InterPro" id="IPR036188">
    <property type="entry name" value="FAD/NAD-bd_sf"/>
</dbReference>
<keyword evidence="1" id="KW-0560">Oxidoreductase</keyword>
<evidence type="ECO:0000313" key="4">
    <source>
        <dbReference type="EMBL" id="NNM47388.1"/>
    </source>
</evidence>
<dbReference type="PANTHER" id="PTHR13789">
    <property type="entry name" value="MONOOXYGENASE"/>
    <property type="match status" value="1"/>
</dbReference>
<evidence type="ECO:0000256" key="2">
    <source>
        <dbReference type="ARBA" id="ARBA00023033"/>
    </source>
</evidence>
<dbReference type="EMBL" id="JABEPQ010000003">
    <property type="protein sequence ID" value="NNM47388.1"/>
    <property type="molecule type" value="Genomic_DNA"/>
</dbReference>
<dbReference type="Gene3D" id="3.50.50.60">
    <property type="entry name" value="FAD/NAD(P)-binding domain"/>
    <property type="match status" value="1"/>
</dbReference>
<evidence type="ECO:0000256" key="1">
    <source>
        <dbReference type="ARBA" id="ARBA00023002"/>
    </source>
</evidence>
<comment type="caution">
    <text evidence="4">The sequence shown here is derived from an EMBL/GenBank/DDBJ whole genome shotgun (WGS) entry which is preliminary data.</text>
</comment>
<sequence length="401" mass="42493">MKAIVIGGGIAGPATAMALQQVGVDVTILERRSDDGRATGSYFSIAPNGLSALDAIGALDLARALGSPAHDSLMYGATGRLLGRVTLGTPLADGTPSLTMRRGDLTGALMDEAARRGIPVRYAARVTSVRTSPERAVVTLEDGTELDADLVVAADGIHSVARRTLDAGAPAPRYVGLTNFGGITRNSPIADRLTPQDWTFVFGRRAFFGAFPEPNGDVVWFVNVPRPEISREERASTTDTRWKEWLTSLLSGDRSDAAALVAAGELQLAGDNTYDLGHVPVWHDDRLVLVGDAAHAPSPSSGQGASMALEDAVALAAALRDAPSVPEALSSYEAARRARVEKIVAVGARSSSSKIPGRVGRIVQEAVMRLVFRFVTTDARQKWMTGFRSPTLRGRSVDARQ</sequence>
<dbReference type="PANTHER" id="PTHR13789:SF309">
    <property type="entry name" value="PUTATIVE (AFU_ORTHOLOGUE AFUA_6G14510)-RELATED"/>
    <property type="match status" value="1"/>
</dbReference>
<proteinExistence type="predicted"/>
<evidence type="ECO:0000313" key="5">
    <source>
        <dbReference type="Proteomes" id="UP000588586"/>
    </source>
</evidence>